<feature type="non-terminal residue" evidence="3">
    <location>
        <position position="1"/>
    </location>
</feature>
<protein>
    <submittedName>
        <fullName evidence="3">Uncharacterized protein</fullName>
    </submittedName>
</protein>
<evidence type="ECO:0000313" key="3">
    <source>
        <dbReference type="EMBL" id="GFQ83511.1"/>
    </source>
</evidence>
<feature type="signal peptide" evidence="2">
    <location>
        <begin position="1"/>
        <end position="23"/>
    </location>
</feature>
<dbReference type="EMBL" id="BMAO01012730">
    <property type="protein sequence ID" value="GFQ83511.1"/>
    <property type="molecule type" value="Genomic_DNA"/>
</dbReference>
<gene>
    <name evidence="3" type="ORF">TNCT_634031</name>
</gene>
<name>A0A8X6KTA6_TRICU</name>
<reference evidence="3" key="1">
    <citation type="submission" date="2020-07" db="EMBL/GenBank/DDBJ databases">
        <title>Multicomponent nature underlies the extraordinary mechanical properties of spider dragline silk.</title>
        <authorList>
            <person name="Kono N."/>
            <person name="Nakamura H."/>
            <person name="Mori M."/>
            <person name="Yoshida Y."/>
            <person name="Ohtoshi R."/>
            <person name="Malay A.D."/>
            <person name="Moran D.A.P."/>
            <person name="Tomita M."/>
            <person name="Numata K."/>
            <person name="Arakawa K."/>
        </authorList>
    </citation>
    <scope>NUCLEOTIDE SEQUENCE</scope>
</reference>
<evidence type="ECO:0000256" key="1">
    <source>
        <dbReference type="SAM" id="MobiDB-lite"/>
    </source>
</evidence>
<dbReference type="Proteomes" id="UP000887116">
    <property type="component" value="Unassembled WGS sequence"/>
</dbReference>
<evidence type="ECO:0000256" key="2">
    <source>
        <dbReference type="SAM" id="SignalP"/>
    </source>
</evidence>
<proteinExistence type="predicted"/>
<feature type="region of interest" description="Disordered" evidence="1">
    <location>
        <begin position="32"/>
        <end position="53"/>
    </location>
</feature>
<feature type="chain" id="PRO_5036500707" evidence="2">
    <location>
        <begin position="24"/>
        <end position="53"/>
    </location>
</feature>
<organism evidence="3 4">
    <name type="scientific">Trichonephila clavata</name>
    <name type="common">Joro spider</name>
    <name type="synonym">Nephila clavata</name>
    <dbReference type="NCBI Taxonomy" id="2740835"/>
    <lineage>
        <taxon>Eukaryota</taxon>
        <taxon>Metazoa</taxon>
        <taxon>Ecdysozoa</taxon>
        <taxon>Arthropoda</taxon>
        <taxon>Chelicerata</taxon>
        <taxon>Arachnida</taxon>
        <taxon>Araneae</taxon>
        <taxon>Araneomorphae</taxon>
        <taxon>Entelegynae</taxon>
        <taxon>Araneoidea</taxon>
        <taxon>Nephilidae</taxon>
        <taxon>Trichonephila</taxon>
    </lineage>
</organism>
<comment type="caution">
    <text evidence="3">The sequence shown here is derived from an EMBL/GenBank/DDBJ whole genome shotgun (WGS) entry which is preliminary data.</text>
</comment>
<evidence type="ECO:0000313" key="4">
    <source>
        <dbReference type="Proteomes" id="UP000887116"/>
    </source>
</evidence>
<dbReference type="AlphaFoldDB" id="A0A8X6KTA6"/>
<keyword evidence="2" id="KW-0732">Signal</keyword>
<sequence length="53" mass="5941">MTSVYFTLCLFAAFAMTSLPCSAESKRESQENVQISSFNPSDQNYVCNSKVQH</sequence>
<keyword evidence="4" id="KW-1185">Reference proteome</keyword>
<accession>A0A8X6KTA6</accession>